<protein>
    <submittedName>
        <fullName evidence="1">Uncharacterized protein</fullName>
    </submittedName>
</protein>
<feature type="non-terminal residue" evidence="1">
    <location>
        <position position="45"/>
    </location>
</feature>
<accession>A0AAE1DL11</accession>
<dbReference type="Proteomes" id="UP001283361">
    <property type="component" value="Unassembled WGS sequence"/>
</dbReference>
<reference evidence="1" key="1">
    <citation type="journal article" date="2023" name="G3 (Bethesda)">
        <title>A reference genome for the long-term kleptoplast-retaining sea slug Elysia crispata morphotype clarki.</title>
        <authorList>
            <person name="Eastman K.E."/>
            <person name="Pendleton A.L."/>
            <person name="Shaikh M.A."/>
            <person name="Suttiyut T."/>
            <person name="Ogas R."/>
            <person name="Tomko P."/>
            <person name="Gavelis G."/>
            <person name="Widhalm J.R."/>
            <person name="Wisecaver J.H."/>
        </authorList>
    </citation>
    <scope>NUCLEOTIDE SEQUENCE</scope>
    <source>
        <strain evidence="1">ECLA1</strain>
    </source>
</reference>
<evidence type="ECO:0000313" key="1">
    <source>
        <dbReference type="EMBL" id="KAK3774332.1"/>
    </source>
</evidence>
<gene>
    <name evidence="1" type="ORF">RRG08_064361</name>
</gene>
<evidence type="ECO:0000313" key="2">
    <source>
        <dbReference type="Proteomes" id="UP001283361"/>
    </source>
</evidence>
<dbReference type="EMBL" id="JAWDGP010003432">
    <property type="protein sequence ID" value="KAK3774332.1"/>
    <property type="molecule type" value="Genomic_DNA"/>
</dbReference>
<organism evidence="1 2">
    <name type="scientific">Elysia crispata</name>
    <name type="common">lettuce slug</name>
    <dbReference type="NCBI Taxonomy" id="231223"/>
    <lineage>
        <taxon>Eukaryota</taxon>
        <taxon>Metazoa</taxon>
        <taxon>Spiralia</taxon>
        <taxon>Lophotrochozoa</taxon>
        <taxon>Mollusca</taxon>
        <taxon>Gastropoda</taxon>
        <taxon>Heterobranchia</taxon>
        <taxon>Euthyneura</taxon>
        <taxon>Panpulmonata</taxon>
        <taxon>Sacoglossa</taxon>
        <taxon>Placobranchoidea</taxon>
        <taxon>Plakobranchidae</taxon>
        <taxon>Elysia</taxon>
    </lineage>
</organism>
<proteinExistence type="predicted"/>
<sequence>MASIPSQLKDSTGMSILPEHFLRSMNANLAQMLHSETTRIGSVCD</sequence>
<name>A0AAE1DL11_9GAST</name>
<comment type="caution">
    <text evidence="1">The sequence shown here is derived from an EMBL/GenBank/DDBJ whole genome shotgun (WGS) entry which is preliminary data.</text>
</comment>
<keyword evidence="2" id="KW-1185">Reference proteome</keyword>
<dbReference type="AlphaFoldDB" id="A0AAE1DL11"/>